<dbReference type="GO" id="GO:0006508">
    <property type="term" value="P:proteolysis"/>
    <property type="evidence" value="ECO:0007669"/>
    <property type="project" value="UniProtKB-KW"/>
</dbReference>
<comment type="similarity">
    <text evidence="1 5">Belongs to the peptidase S8 family.</text>
</comment>
<dbReference type="InterPro" id="IPR015500">
    <property type="entry name" value="Peptidase_S8_subtilisin-rel"/>
</dbReference>
<dbReference type="EMBL" id="PDXA01000076">
    <property type="protein sequence ID" value="RYN30753.1"/>
    <property type="molecule type" value="Genomic_DNA"/>
</dbReference>
<reference evidence="9" key="1">
    <citation type="journal article" date="2019" name="bioRxiv">
        <title>Genomics, evolutionary history and diagnostics of the Alternaria alternata species group including apple and Asian pear pathotypes.</title>
        <authorList>
            <person name="Armitage A.D."/>
            <person name="Cockerton H.M."/>
            <person name="Sreenivasaprasad S."/>
            <person name="Woodhall J.W."/>
            <person name="Lane C.R."/>
            <person name="Harrison R.J."/>
            <person name="Clarkson J.P."/>
        </authorList>
    </citation>
    <scope>NUCLEOTIDE SEQUENCE [LARGE SCALE GENOMIC DNA]</scope>
    <source>
        <strain evidence="9">FERA 1082</strain>
    </source>
</reference>
<feature type="active site" description="Charge relay system" evidence="5">
    <location>
        <position position="353"/>
    </location>
</feature>
<keyword evidence="2 5" id="KW-0645">Protease</keyword>
<dbReference type="PROSITE" id="PS00136">
    <property type="entry name" value="SUBTILASE_ASP"/>
    <property type="match status" value="1"/>
</dbReference>
<dbReference type="Proteomes" id="UP000292402">
    <property type="component" value="Unassembled WGS sequence"/>
</dbReference>
<dbReference type="InterPro" id="IPR000209">
    <property type="entry name" value="Peptidase_S8/S53_dom"/>
</dbReference>
<evidence type="ECO:0000256" key="1">
    <source>
        <dbReference type="ARBA" id="ARBA00011073"/>
    </source>
</evidence>
<dbReference type="GO" id="GO:0004252">
    <property type="term" value="F:serine-type endopeptidase activity"/>
    <property type="evidence" value="ECO:0007669"/>
    <property type="project" value="UniProtKB-UniRule"/>
</dbReference>
<sequence>MKISLAYTLACSVWQYYDSDWMRSGWTSNTIHFMLETSSIPNHFYVDISKPCFTVQFQDRTEMIPEYDDAKDVVHPHPRVVALGVLLVNIASTSYNEEIAAVVQTHACRANKELAKGRRAFKSQDWPDFGTADAARKRLRADYKAATESCFDSKIFQNNQNSVGSRGRDGNVEELRRILFERVVCPLEEIIADMGWTHSLDEIDQIQLQKVTTNEGKLYYQSKSALRSGKVAQFAVPETSSVVARVEQLRPLVSPVCLNAKVFDDDLPSDGHTSTRCDAYREWKAEFSRVYEHFIKENQSKLASPIKVAILDTGLDMNHECIEAHAETLPKRVLGRNWLNERTSEDVCDSDGHGTHIAGIMLDLIPHSKLLVAKVTDGMVLDPRILAKAIDHAVDEKVDVISISIGFPQKVSGYHELERAMKRAYFADVLIFAAASNGGGNKGRAYPVRDKHVFCIHSTDALGNRSIFSPTPERNAYNFATVGEAVQSFWPKHLCNPDEAAVKTKSGTSFATPIAASIAAFLLLYARVNLATEPEIAKGLKGYQAMESLLFEVCQSSRPKTDRDGYQYLFLSRYPDSFFGEDRNGEEINNRFRRCI</sequence>
<dbReference type="Pfam" id="PF24476">
    <property type="entry name" value="DUF7580"/>
    <property type="match status" value="1"/>
</dbReference>
<dbReference type="InterPro" id="IPR056002">
    <property type="entry name" value="DUF7580"/>
</dbReference>
<feature type="domain" description="Peptidase S8/S53" evidence="6">
    <location>
        <begin position="306"/>
        <end position="523"/>
    </location>
</feature>
<dbReference type="InterPro" id="IPR036852">
    <property type="entry name" value="Peptidase_S8/S53_dom_sf"/>
</dbReference>
<accession>A0A4Q4LZN8</accession>
<protein>
    <submittedName>
        <fullName evidence="8">Uncharacterized protein</fullName>
    </submittedName>
</protein>
<proteinExistence type="inferred from homology"/>
<evidence type="ECO:0000259" key="6">
    <source>
        <dbReference type="Pfam" id="PF00082"/>
    </source>
</evidence>
<feature type="active site" description="Charge relay system" evidence="5">
    <location>
        <position position="509"/>
    </location>
</feature>
<dbReference type="PANTHER" id="PTHR43399:SF4">
    <property type="entry name" value="CELL WALL-ASSOCIATED PROTEASE"/>
    <property type="match status" value="1"/>
</dbReference>
<dbReference type="AlphaFoldDB" id="A0A4Q4LZN8"/>
<keyword evidence="4 5" id="KW-0720">Serine protease</keyword>
<dbReference type="PANTHER" id="PTHR43399">
    <property type="entry name" value="SUBTILISIN-RELATED"/>
    <property type="match status" value="1"/>
</dbReference>
<organism evidence="8 9">
    <name type="scientific">Alternaria tenuissima</name>
    <dbReference type="NCBI Taxonomy" id="119927"/>
    <lineage>
        <taxon>Eukaryota</taxon>
        <taxon>Fungi</taxon>
        <taxon>Dikarya</taxon>
        <taxon>Ascomycota</taxon>
        <taxon>Pezizomycotina</taxon>
        <taxon>Dothideomycetes</taxon>
        <taxon>Pleosporomycetidae</taxon>
        <taxon>Pleosporales</taxon>
        <taxon>Pleosporineae</taxon>
        <taxon>Pleosporaceae</taxon>
        <taxon>Alternaria</taxon>
        <taxon>Alternaria sect. Alternaria</taxon>
        <taxon>Alternaria alternata complex</taxon>
    </lineage>
</organism>
<dbReference type="Gene3D" id="3.40.50.200">
    <property type="entry name" value="Peptidase S8/S53 domain"/>
    <property type="match status" value="1"/>
</dbReference>
<feature type="active site" description="Charge relay system" evidence="5">
    <location>
        <position position="312"/>
    </location>
</feature>
<name>A0A4Q4LZN8_9PLEO</name>
<dbReference type="PRINTS" id="PR00723">
    <property type="entry name" value="SUBTILISIN"/>
</dbReference>
<evidence type="ECO:0000256" key="3">
    <source>
        <dbReference type="ARBA" id="ARBA00022801"/>
    </source>
</evidence>
<dbReference type="CDD" id="cd00306">
    <property type="entry name" value="Peptidases_S8_S53"/>
    <property type="match status" value="1"/>
</dbReference>
<evidence type="ECO:0000313" key="8">
    <source>
        <dbReference type="EMBL" id="RYN30753.1"/>
    </source>
</evidence>
<dbReference type="InterPro" id="IPR023827">
    <property type="entry name" value="Peptidase_S8_Asp-AS"/>
</dbReference>
<keyword evidence="3 5" id="KW-0378">Hydrolase</keyword>
<dbReference type="SUPFAM" id="SSF52743">
    <property type="entry name" value="Subtilisin-like"/>
    <property type="match status" value="1"/>
</dbReference>
<evidence type="ECO:0000259" key="7">
    <source>
        <dbReference type="Pfam" id="PF24476"/>
    </source>
</evidence>
<dbReference type="PROSITE" id="PS51892">
    <property type="entry name" value="SUBTILASE"/>
    <property type="match status" value="1"/>
</dbReference>
<feature type="domain" description="DUF7580" evidence="7">
    <location>
        <begin position="2"/>
        <end position="189"/>
    </location>
</feature>
<evidence type="ECO:0000256" key="2">
    <source>
        <dbReference type="ARBA" id="ARBA00022670"/>
    </source>
</evidence>
<dbReference type="InterPro" id="IPR051048">
    <property type="entry name" value="Peptidase_S8/S53_subtilisin"/>
</dbReference>
<dbReference type="Pfam" id="PF00082">
    <property type="entry name" value="Peptidase_S8"/>
    <property type="match status" value="1"/>
</dbReference>
<evidence type="ECO:0000256" key="4">
    <source>
        <dbReference type="ARBA" id="ARBA00022825"/>
    </source>
</evidence>
<evidence type="ECO:0000313" key="9">
    <source>
        <dbReference type="Proteomes" id="UP000292402"/>
    </source>
</evidence>
<evidence type="ECO:0000256" key="5">
    <source>
        <dbReference type="PROSITE-ProRule" id="PRU01240"/>
    </source>
</evidence>
<gene>
    <name evidence="8" type="ORF">AA0114_g12245</name>
</gene>
<comment type="caution">
    <text evidence="8">The sequence shown here is derived from an EMBL/GenBank/DDBJ whole genome shotgun (WGS) entry which is preliminary data.</text>
</comment>